<evidence type="ECO:0000313" key="2">
    <source>
        <dbReference type="EMBL" id="SFA84693.1"/>
    </source>
</evidence>
<organism evidence="2 3">
    <name type="scientific">Poseidonocella pacifica</name>
    <dbReference type="NCBI Taxonomy" id="871651"/>
    <lineage>
        <taxon>Bacteria</taxon>
        <taxon>Pseudomonadati</taxon>
        <taxon>Pseudomonadota</taxon>
        <taxon>Alphaproteobacteria</taxon>
        <taxon>Rhodobacterales</taxon>
        <taxon>Roseobacteraceae</taxon>
        <taxon>Poseidonocella</taxon>
    </lineage>
</organism>
<dbReference type="InterPro" id="IPR032809">
    <property type="entry name" value="Put_HupE_UreJ"/>
</dbReference>
<gene>
    <name evidence="2" type="ORF">SAMN05421688_1114</name>
</gene>
<feature type="transmembrane region" description="Helical" evidence="1">
    <location>
        <begin position="322"/>
        <end position="348"/>
    </location>
</feature>
<keyword evidence="1" id="KW-1133">Transmembrane helix</keyword>
<dbReference type="EMBL" id="FOJU01000002">
    <property type="protein sequence ID" value="SFA84693.1"/>
    <property type="molecule type" value="Genomic_DNA"/>
</dbReference>
<sequence>MKSASRTVLHAAHGRVMALMLSLATMIAPQEARAHFSYSDPRIIHVTENADGNVEIFMRMPVPLALLPEDWKGNAETRLPPFAVSTGNSAALDVSALDLTNPELAAVLERSLTVQMDGETLQPVLRAFRVWHDSDRPRFGTAKTAIAALENNSEPKPVPYFDATLDIRLALPGINLNRDMRLTSSLGENFQVIEKFGTVVKFHRSEGTETKAIIGVLDVSFPPVTTRLQTLRNAALSGAEHIYLGLDHLGLILLIALAATGWRQALGWASAFTLGHIITLAAGLYGVAPAASWFIPVIEIGIALSIVLAGVAIFLKANSAIGWVSLFFVGLIHGYGFAASAATALFAGDFDPPVLLAFAAGLELCQFAIYALVLPAILIFDRYMPMTPVSWRRAVALGIALCAVFATLSRLSVVSGAFAVA</sequence>
<feature type="transmembrane region" description="Helical" evidence="1">
    <location>
        <begin position="293"/>
        <end position="315"/>
    </location>
</feature>
<proteinExistence type="predicted"/>
<feature type="transmembrane region" description="Helical" evidence="1">
    <location>
        <begin position="266"/>
        <end position="287"/>
    </location>
</feature>
<dbReference type="Proteomes" id="UP000198796">
    <property type="component" value="Unassembled WGS sequence"/>
</dbReference>
<dbReference type="OrthoDB" id="9808870at2"/>
<keyword evidence="1" id="KW-0812">Transmembrane</keyword>
<evidence type="ECO:0000313" key="3">
    <source>
        <dbReference type="Proteomes" id="UP000198796"/>
    </source>
</evidence>
<keyword evidence="3" id="KW-1185">Reference proteome</keyword>
<name>A0A1I0W9J9_9RHOB</name>
<reference evidence="2 3" key="1">
    <citation type="submission" date="2016-10" db="EMBL/GenBank/DDBJ databases">
        <authorList>
            <person name="de Groot N.N."/>
        </authorList>
    </citation>
    <scope>NUCLEOTIDE SEQUENCE [LARGE SCALE GENOMIC DNA]</scope>
    <source>
        <strain evidence="2 3">DSM 29316</strain>
    </source>
</reference>
<protein>
    <submittedName>
        <fullName evidence="2">Hydrogenase/urease accessory protein HupE</fullName>
    </submittedName>
</protein>
<dbReference type="AlphaFoldDB" id="A0A1I0W9J9"/>
<feature type="transmembrane region" description="Helical" evidence="1">
    <location>
        <begin position="394"/>
        <end position="420"/>
    </location>
</feature>
<feature type="transmembrane region" description="Helical" evidence="1">
    <location>
        <begin position="241"/>
        <end position="259"/>
    </location>
</feature>
<dbReference type="Pfam" id="PF13795">
    <property type="entry name" value="HupE_UreJ_2"/>
    <property type="match status" value="1"/>
</dbReference>
<dbReference type="RefSeq" id="WP_092061485.1">
    <property type="nucleotide sequence ID" value="NZ_FOJU01000002.1"/>
</dbReference>
<keyword evidence="1" id="KW-0472">Membrane</keyword>
<accession>A0A1I0W9J9</accession>
<feature type="transmembrane region" description="Helical" evidence="1">
    <location>
        <begin position="354"/>
        <end position="373"/>
    </location>
</feature>
<dbReference type="STRING" id="871651.SAMN05421688_1114"/>
<evidence type="ECO:0000256" key="1">
    <source>
        <dbReference type="SAM" id="Phobius"/>
    </source>
</evidence>